<name>A0A8K0KPQ7_LADFU</name>
<keyword evidence="1" id="KW-0175">Coiled coil</keyword>
<dbReference type="AlphaFoldDB" id="A0A8K0KPQ7"/>
<dbReference type="Gene3D" id="1.10.10.60">
    <property type="entry name" value="Homeodomain-like"/>
    <property type="match status" value="1"/>
</dbReference>
<evidence type="ECO:0000259" key="2">
    <source>
        <dbReference type="Pfam" id="PF13837"/>
    </source>
</evidence>
<sequence length="207" mass="23896">MATKNRGLAWSVAETQLLIGLWSENKILNVTDGTTNNAKVYEKFAKKLEKRGFHRTTAQIRDRMKRLKRDYKEVVDSNKTGSGKKTCHFFNELDRILGNNAFTNAVIDHDSVPMNVCQAELGKCVSSDEEEEVNNFYTHLRDRKRLKRGLRMLDVDTVSVENGEESGEKSKLEVEKMLLEMEKLRQEIGLIREEREKLALEKEVSVF</sequence>
<dbReference type="PANTHER" id="PTHR47595">
    <property type="entry name" value="HEAT SHOCK 70 KDA PROTEIN 14"/>
    <property type="match status" value="1"/>
</dbReference>
<dbReference type="PANTHER" id="PTHR47595:SF1">
    <property type="entry name" value="MYB_SANT-LIKE DNA-BINDING DOMAIN-CONTAINING PROTEIN"/>
    <property type="match status" value="1"/>
</dbReference>
<dbReference type="OrthoDB" id="8049481at2759"/>
<comment type="caution">
    <text evidence="3">The sequence shown here is derived from an EMBL/GenBank/DDBJ whole genome shotgun (WGS) entry which is preliminary data.</text>
</comment>
<reference evidence="3" key="1">
    <citation type="submission" date="2013-04" db="EMBL/GenBank/DDBJ databases">
        <authorList>
            <person name="Qu J."/>
            <person name="Murali S.C."/>
            <person name="Bandaranaike D."/>
            <person name="Bellair M."/>
            <person name="Blankenburg K."/>
            <person name="Chao H."/>
            <person name="Dinh H."/>
            <person name="Doddapaneni H."/>
            <person name="Downs B."/>
            <person name="Dugan-Rocha S."/>
            <person name="Elkadiri S."/>
            <person name="Gnanaolivu R.D."/>
            <person name="Hernandez B."/>
            <person name="Javaid M."/>
            <person name="Jayaseelan J.C."/>
            <person name="Lee S."/>
            <person name="Li M."/>
            <person name="Ming W."/>
            <person name="Munidasa M."/>
            <person name="Muniz J."/>
            <person name="Nguyen L."/>
            <person name="Ongeri F."/>
            <person name="Osuji N."/>
            <person name="Pu L.-L."/>
            <person name="Puazo M."/>
            <person name="Qu C."/>
            <person name="Quiroz J."/>
            <person name="Raj R."/>
            <person name="Weissenberger G."/>
            <person name="Xin Y."/>
            <person name="Zou X."/>
            <person name="Han Y."/>
            <person name="Richards S."/>
            <person name="Worley K."/>
            <person name="Muzny D."/>
            <person name="Gibbs R."/>
        </authorList>
    </citation>
    <scope>NUCLEOTIDE SEQUENCE</scope>
    <source>
        <strain evidence="3">Sampled in the wild</strain>
    </source>
</reference>
<evidence type="ECO:0000313" key="3">
    <source>
        <dbReference type="EMBL" id="KAG8237626.1"/>
    </source>
</evidence>
<reference evidence="3" key="2">
    <citation type="submission" date="2017-10" db="EMBL/GenBank/DDBJ databases">
        <title>Ladona fulva Genome sequencing and assembly.</title>
        <authorList>
            <person name="Murali S."/>
            <person name="Richards S."/>
            <person name="Bandaranaike D."/>
            <person name="Bellair M."/>
            <person name="Blankenburg K."/>
            <person name="Chao H."/>
            <person name="Dinh H."/>
            <person name="Doddapaneni H."/>
            <person name="Dugan-Rocha S."/>
            <person name="Elkadiri S."/>
            <person name="Gnanaolivu R."/>
            <person name="Hernandez B."/>
            <person name="Skinner E."/>
            <person name="Javaid M."/>
            <person name="Lee S."/>
            <person name="Li M."/>
            <person name="Ming W."/>
            <person name="Munidasa M."/>
            <person name="Muniz J."/>
            <person name="Nguyen L."/>
            <person name="Hughes D."/>
            <person name="Osuji N."/>
            <person name="Pu L.-L."/>
            <person name="Puazo M."/>
            <person name="Qu C."/>
            <person name="Quiroz J."/>
            <person name="Raj R."/>
            <person name="Weissenberger G."/>
            <person name="Xin Y."/>
            <person name="Zou X."/>
            <person name="Han Y."/>
            <person name="Worley K."/>
            <person name="Muzny D."/>
            <person name="Gibbs R."/>
        </authorList>
    </citation>
    <scope>NUCLEOTIDE SEQUENCE</scope>
    <source>
        <strain evidence="3">Sampled in the wild</strain>
    </source>
</reference>
<dbReference type="EMBL" id="KZ309195">
    <property type="protein sequence ID" value="KAG8237626.1"/>
    <property type="molecule type" value="Genomic_DNA"/>
</dbReference>
<proteinExistence type="predicted"/>
<dbReference type="InterPro" id="IPR044822">
    <property type="entry name" value="Myb_DNA-bind_4"/>
</dbReference>
<protein>
    <recommendedName>
        <fullName evidence="2">Myb/SANT-like DNA-binding domain-containing protein</fullName>
    </recommendedName>
</protein>
<dbReference type="Proteomes" id="UP000792457">
    <property type="component" value="Unassembled WGS sequence"/>
</dbReference>
<feature type="domain" description="Myb/SANT-like DNA-binding" evidence="2">
    <location>
        <begin position="9"/>
        <end position="96"/>
    </location>
</feature>
<feature type="coiled-coil region" evidence="1">
    <location>
        <begin position="167"/>
        <end position="201"/>
    </location>
</feature>
<keyword evidence="4" id="KW-1185">Reference proteome</keyword>
<gene>
    <name evidence="3" type="ORF">J437_LFUL017702</name>
</gene>
<evidence type="ECO:0000256" key="1">
    <source>
        <dbReference type="SAM" id="Coils"/>
    </source>
</evidence>
<evidence type="ECO:0000313" key="4">
    <source>
        <dbReference type="Proteomes" id="UP000792457"/>
    </source>
</evidence>
<accession>A0A8K0KPQ7</accession>
<dbReference type="Pfam" id="PF13837">
    <property type="entry name" value="Myb_DNA-bind_4"/>
    <property type="match status" value="1"/>
</dbReference>
<organism evidence="3 4">
    <name type="scientific">Ladona fulva</name>
    <name type="common">Scarce chaser dragonfly</name>
    <name type="synonym">Libellula fulva</name>
    <dbReference type="NCBI Taxonomy" id="123851"/>
    <lineage>
        <taxon>Eukaryota</taxon>
        <taxon>Metazoa</taxon>
        <taxon>Ecdysozoa</taxon>
        <taxon>Arthropoda</taxon>
        <taxon>Hexapoda</taxon>
        <taxon>Insecta</taxon>
        <taxon>Pterygota</taxon>
        <taxon>Palaeoptera</taxon>
        <taxon>Odonata</taxon>
        <taxon>Epiprocta</taxon>
        <taxon>Anisoptera</taxon>
        <taxon>Libelluloidea</taxon>
        <taxon>Libellulidae</taxon>
        <taxon>Ladona</taxon>
    </lineage>
</organism>